<dbReference type="GO" id="GO:0005886">
    <property type="term" value="C:plasma membrane"/>
    <property type="evidence" value="ECO:0007669"/>
    <property type="project" value="UniProtKB-SubCell"/>
</dbReference>
<feature type="transmembrane region" description="Helical" evidence="7">
    <location>
        <begin position="12"/>
        <end position="31"/>
    </location>
</feature>
<feature type="transmembrane region" description="Helical" evidence="7">
    <location>
        <begin position="237"/>
        <end position="260"/>
    </location>
</feature>
<feature type="transmembrane region" description="Helical" evidence="7">
    <location>
        <begin position="73"/>
        <end position="97"/>
    </location>
</feature>
<dbReference type="SUPFAM" id="SSF161098">
    <property type="entry name" value="MetI-like"/>
    <property type="match status" value="1"/>
</dbReference>
<keyword evidence="3" id="KW-1003">Cell membrane</keyword>
<keyword evidence="5 7" id="KW-1133">Transmembrane helix</keyword>
<organism evidence="9 10">
    <name type="scientific">Candidatus Marsarchaeota G2 archaeon OSP_D</name>
    <dbReference type="NCBI Taxonomy" id="1978157"/>
    <lineage>
        <taxon>Archaea</taxon>
        <taxon>Candidatus Marsarchaeota</taxon>
        <taxon>Candidatus Marsarchaeota group 2</taxon>
    </lineage>
</organism>
<dbReference type="PROSITE" id="PS50928">
    <property type="entry name" value="ABC_TM1"/>
    <property type="match status" value="1"/>
</dbReference>
<evidence type="ECO:0000313" key="10">
    <source>
        <dbReference type="Proteomes" id="UP000240322"/>
    </source>
</evidence>
<feature type="transmembrane region" description="Helical" evidence="7">
    <location>
        <begin position="104"/>
        <end position="127"/>
    </location>
</feature>
<dbReference type="Proteomes" id="UP000240322">
    <property type="component" value="Unassembled WGS sequence"/>
</dbReference>
<proteinExistence type="inferred from homology"/>
<evidence type="ECO:0000259" key="8">
    <source>
        <dbReference type="PROSITE" id="PS50928"/>
    </source>
</evidence>
<name>A0A2R6AW64_9ARCH</name>
<keyword evidence="2 7" id="KW-0813">Transport</keyword>
<dbReference type="Pfam" id="PF00528">
    <property type="entry name" value="BPD_transp_1"/>
    <property type="match status" value="1"/>
</dbReference>
<feature type="transmembrane region" description="Helical" evidence="7">
    <location>
        <begin position="195"/>
        <end position="217"/>
    </location>
</feature>
<evidence type="ECO:0000313" key="9">
    <source>
        <dbReference type="EMBL" id="PSN90568.1"/>
    </source>
</evidence>
<dbReference type="InterPro" id="IPR000515">
    <property type="entry name" value="MetI-like"/>
</dbReference>
<feature type="domain" description="ABC transmembrane type-1" evidence="8">
    <location>
        <begin position="69"/>
        <end position="260"/>
    </location>
</feature>
<dbReference type="Gene3D" id="1.10.3720.10">
    <property type="entry name" value="MetI-like"/>
    <property type="match status" value="1"/>
</dbReference>
<dbReference type="InterPro" id="IPR050366">
    <property type="entry name" value="BP-dependent_transpt_permease"/>
</dbReference>
<keyword evidence="4 7" id="KW-0812">Transmembrane</keyword>
<dbReference type="GO" id="GO:0055085">
    <property type="term" value="P:transmembrane transport"/>
    <property type="evidence" value="ECO:0007669"/>
    <property type="project" value="InterPro"/>
</dbReference>
<evidence type="ECO:0000256" key="1">
    <source>
        <dbReference type="ARBA" id="ARBA00004651"/>
    </source>
</evidence>
<evidence type="ECO:0000256" key="5">
    <source>
        <dbReference type="ARBA" id="ARBA00022989"/>
    </source>
</evidence>
<evidence type="ECO:0000256" key="7">
    <source>
        <dbReference type="RuleBase" id="RU363032"/>
    </source>
</evidence>
<dbReference type="InterPro" id="IPR035906">
    <property type="entry name" value="MetI-like_sf"/>
</dbReference>
<dbReference type="CDD" id="cd06261">
    <property type="entry name" value="TM_PBP2"/>
    <property type="match status" value="1"/>
</dbReference>
<keyword evidence="6 7" id="KW-0472">Membrane</keyword>
<reference evidence="9 10" key="1">
    <citation type="submission" date="2017-04" db="EMBL/GenBank/DDBJ databases">
        <title>Novel microbial lineages endemic to geothermal iron-oxide mats fill important gaps in the evolutionary history of Archaea.</title>
        <authorList>
            <person name="Jay Z.J."/>
            <person name="Beam J.P."/>
            <person name="Dlakic M."/>
            <person name="Rusch D.B."/>
            <person name="Kozubal M.A."/>
            <person name="Inskeep W.P."/>
        </authorList>
    </citation>
    <scope>NUCLEOTIDE SEQUENCE [LARGE SCALE GENOMIC DNA]</scope>
    <source>
        <strain evidence="9">OSP_D</strain>
    </source>
</reference>
<dbReference type="AlphaFoldDB" id="A0A2R6AW64"/>
<comment type="similarity">
    <text evidence="7">Belongs to the binding-protein-dependent transport system permease family.</text>
</comment>
<accession>A0A2R6AW64</accession>
<dbReference type="PANTHER" id="PTHR43386:SF1">
    <property type="entry name" value="D,D-DIPEPTIDE TRANSPORT SYSTEM PERMEASE PROTEIN DDPC-RELATED"/>
    <property type="match status" value="1"/>
</dbReference>
<evidence type="ECO:0000256" key="2">
    <source>
        <dbReference type="ARBA" id="ARBA00022448"/>
    </source>
</evidence>
<dbReference type="EMBL" id="NEXE01000055">
    <property type="protein sequence ID" value="PSN90568.1"/>
    <property type="molecule type" value="Genomic_DNA"/>
</dbReference>
<evidence type="ECO:0000256" key="4">
    <source>
        <dbReference type="ARBA" id="ARBA00022692"/>
    </source>
</evidence>
<gene>
    <name evidence="9" type="ORF">B9Q03_06465</name>
</gene>
<comment type="caution">
    <text evidence="9">The sequence shown here is derived from an EMBL/GenBank/DDBJ whole genome shotgun (WGS) entry which is preliminary data.</text>
</comment>
<evidence type="ECO:0000256" key="3">
    <source>
        <dbReference type="ARBA" id="ARBA00022475"/>
    </source>
</evidence>
<sequence length="279" mass="30026">MRRMLRSPPAVAGFIGTLSFTVLAIFGPLIVGQQQILNTYTPFSPPSLAHPFGTDYAGHDILSLLIYGTQRSVLIGFLAGLFTMVIGILVGLVAGYLGGVLEEFLMRVTDLFIIMPSIVLAIILVSLLGPSDYNIILAISLTSWMSVARIIRSDTLTLKSRTFVEAAKISGARTFYVLRRHILPNEVHMITSNTLLAVAGAVVIEAGLNFLGIGNVSQVSWGIVLYQAELNGAVVTGAWWDIVFPGLFITLFVLSVSLLGRGLERLLDPRGGVGGVRAR</sequence>
<dbReference type="PANTHER" id="PTHR43386">
    <property type="entry name" value="OLIGOPEPTIDE TRANSPORT SYSTEM PERMEASE PROTEIN APPC"/>
    <property type="match status" value="1"/>
</dbReference>
<protein>
    <recommendedName>
        <fullName evidence="8">ABC transmembrane type-1 domain-containing protein</fullName>
    </recommendedName>
</protein>
<comment type="subcellular location">
    <subcellularLocation>
        <location evidence="1 7">Cell membrane</location>
        <topology evidence="1 7">Multi-pass membrane protein</topology>
    </subcellularLocation>
</comment>
<evidence type="ECO:0000256" key="6">
    <source>
        <dbReference type="ARBA" id="ARBA00023136"/>
    </source>
</evidence>